<name>S8D3D8_9LAMI</name>
<sequence>MDAETDDLKKWRLENRYSSRQKSLYRDATPVAQALLDMEREGYMQDIEREAYRCFPDDEEKRRRWEANILKFQMSKSLPYGVKIIRHWMRLSKMATLKASSA</sequence>
<proteinExistence type="predicted"/>
<comment type="caution">
    <text evidence="1">The sequence shown here is derived from an EMBL/GenBank/DDBJ whole genome shotgun (WGS) entry which is preliminary data.</text>
</comment>
<dbReference type="Proteomes" id="UP000015453">
    <property type="component" value="Unassembled WGS sequence"/>
</dbReference>
<protein>
    <submittedName>
        <fullName evidence="1">Uncharacterized protein</fullName>
    </submittedName>
</protein>
<keyword evidence="2" id="KW-1185">Reference proteome</keyword>
<accession>S8D3D8</accession>
<dbReference type="AlphaFoldDB" id="S8D3D8"/>
<reference evidence="1 2" key="1">
    <citation type="journal article" date="2013" name="BMC Genomics">
        <title>The miniature genome of a carnivorous plant Genlisea aurea contains a low number of genes and short non-coding sequences.</title>
        <authorList>
            <person name="Leushkin E.V."/>
            <person name="Sutormin R.A."/>
            <person name="Nabieva E.R."/>
            <person name="Penin A.A."/>
            <person name="Kondrashov A.S."/>
            <person name="Logacheva M.D."/>
        </authorList>
    </citation>
    <scope>NUCLEOTIDE SEQUENCE [LARGE SCALE GENOMIC DNA]</scope>
</reference>
<gene>
    <name evidence="1" type="ORF">M569_17607</name>
</gene>
<dbReference type="EMBL" id="AUSU01010493">
    <property type="protein sequence ID" value="EPS57213.1"/>
    <property type="molecule type" value="Genomic_DNA"/>
</dbReference>
<evidence type="ECO:0000313" key="2">
    <source>
        <dbReference type="Proteomes" id="UP000015453"/>
    </source>
</evidence>
<evidence type="ECO:0000313" key="1">
    <source>
        <dbReference type="EMBL" id="EPS57213.1"/>
    </source>
</evidence>
<organism evidence="1 2">
    <name type="scientific">Genlisea aurea</name>
    <dbReference type="NCBI Taxonomy" id="192259"/>
    <lineage>
        <taxon>Eukaryota</taxon>
        <taxon>Viridiplantae</taxon>
        <taxon>Streptophyta</taxon>
        <taxon>Embryophyta</taxon>
        <taxon>Tracheophyta</taxon>
        <taxon>Spermatophyta</taxon>
        <taxon>Magnoliopsida</taxon>
        <taxon>eudicotyledons</taxon>
        <taxon>Gunneridae</taxon>
        <taxon>Pentapetalae</taxon>
        <taxon>asterids</taxon>
        <taxon>lamiids</taxon>
        <taxon>Lamiales</taxon>
        <taxon>Lentibulariaceae</taxon>
        <taxon>Genlisea</taxon>
    </lineage>
</organism>